<evidence type="ECO:0000313" key="13">
    <source>
        <dbReference type="Proteomes" id="UP000242705"/>
    </source>
</evidence>
<dbReference type="CDD" id="cd00402">
    <property type="entry name" value="Riboflavin_synthase_like"/>
    <property type="match status" value="1"/>
</dbReference>
<dbReference type="GO" id="GO:0009231">
    <property type="term" value="P:riboflavin biosynthetic process"/>
    <property type="evidence" value="ECO:0007669"/>
    <property type="project" value="UniProtKB-KW"/>
</dbReference>
<evidence type="ECO:0000256" key="1">
    <source>
        <dbReference type="ARBA" id="ARBA00000968"/>
    </source>
</evidence>
<comment type="function">
    <text evidence="2">Catalyzes the dismutation of two molecules of 6,7-dimethyl-8-ribityllumazine, resulting in the formation of riboflavin and 5-amino-6-(D-ribitylamino)uracil.</text>
</comment>
<protein>
    <recommendedName>
        <fullName evidence="5 9">Riboflavin synthase</fullName>
        <ecNumber evidence="4 9">2.5.1.9</ecNumber>
    </recommendedName>
</protein>
<evidence type="ECO:0000256" key="5">
    <source>
        <dbReference type="ARBA" id="ARBA00013950"/>
    </source>
</evidence>
<accession>A0A1R0IVQ9</accession>
<dbReference type="SUPFAM" id="SSF63380">
    <property type="entry name" value="Riboflavin synthase domain-like"/>
    <property type="match status" value="2"/>
</dbReference>
<dbReference type="PROSITE" id="PS51177">
    <property type="entry name" value="LUMAZINE_BIND"/>
    <property type="match status" value="2"/>
</dbReference>
<feature type="repeat" description="Lumazine-binding" evidence="10">
    <location>
        <begin position="1"/>
        <end position="97"/>
    </location>
</feature>
<evidence type="ECO:0000256" key="8">
    <source>
        <dbReference type="ARBA" id="ARBA00022737"/>
    </source>
</evidence>
<sequence length="209" mass="22729">MFSGLVEHVGQLLAVDTAKDAHSRILTIGYDKSGTLEEGESIAVNGVCLTVIHHQSDSFQVECSPTTLSITTLGQLKTGQALNLERAVTPSTRLGGHWVQGHVDTQGHVDRIVAEGEARHVFFRYPSPYRTLIVPFGSITVDGVSLTVVAVDETTFQVTLIPYTLSHTNLGALQLNQAVNLEFDVLGKYVQQLCAPYLGHEQKVVNYGE</sequence>
<comment type="catalytic activity">
    <reaction evidence="1">
        <text>2 6,7-dimethyl-8-(1-D-ribityl)lumazine + H(+) = 5-amino-6-(D-ribitylamino)uracil + riboflavin</text>
        <dbReference type="Rhea" id="RHEA:20772"/>
        <dbReference type="ChEBI" id="CHEBI:15378"/>
        <dbReference type="ChEBI" id="CHEBI:15934"/>
        <dbReference type="ChEBI" id="CHEBI:57986"/>
        <dbReference type="ChEBI" id="CHEBI:58201"/>
        <dbReference type="EC" id="2.5.1.9"/>
    </reaction>
</comment>
<gene>
    <name evidence="12" type="ORF">C7B47_06245</name>
</gene>
<comment type="caution">
    <text evidence="12">The sequence shown here is derived from an EMBL/GenBank/DDBJ whole genome shotgun (WGS) entry which is preliminary data.</text>
</comment>
<comment type="pathway">
    <text evidence="3">Cofactor biosynthesis; riboflavin biosynthesis; riboflavin from 2-hydroxy-3-oxobutyl phosphate and 5-amino-6-(D-ribitylamino)uracil: step 2/2.</text>
</comment>
<dbReference type="Pfam" id="PF00677">
    <property type="entry name" value="Lum_binding"/>
    <property type="match status" value="2"/>
</dbReference>
<dbReference type="GO" id="GO:0004746">
    <property type="term" value="F:riboflavin synthase activity"/>
    <property type="evidence" value="ECO:0007669"/>
    <property type="project" value="UniProtKB-UniRule"/>
</dbReference>
<evidence type="ECO:0000256" key="7">
    <source>
        <dbReference type="ARBA" id="ARBA00022679"/>
    </source>
</evidence>
<name>A0A1R0IVQ9_SULTH</name>
<feature type="domain" description="Lumazine-binding" evidence="11">
    <location>
        <begin position="98"/>
        <end position="194"/>
    </location>
</feature>
<evidence type="ECO:0000256" key="3">
    <source>
        <dbReference type="ARBA" id="ARBA00004887"/>
    </source>
</evidence>
<keyword evidence="8" id="KW-0677">Repeat</keyword>
<dbReference type="Proteomes" id="UP000242705">
    <property type="component" value="Unassembled WGS sequence"/>
</dbReference>
<evidence type="ECO:0000256" key="9">
    <source>
        <dbReference type="NCBIfam" id="TIGR00187"/>
    </source>
</evidence>
<dbReference type="InterPro" id="IPR026017">
    <property type="entry name" value="Lumazine-bd_dom"/>
</dbReference>
<dbReference type="RefSeq" id="WP_076005252.1">
    <property type="nucleotide sequence ID" value="NZ_MDZD01000021.1"/>
</dbReference>
<keyword evidence="6" id="KW-0686">Riboflavin biosynthesis</keyword>
<dbReference type="NCBIfam" id="NF006767">
    <property type="entry name" value="PRK09289.1"/>
    <property type="match status" value="1"/>
</dbReference>
<dbReference type="InterPro" id="IPR017938">
    <property type="entry name" value="Riboflavin_synthase-like_b-brl"/>
</dbReference>
<dbReference type="EC" id="2.5.1.9" evidence="4 9"/>
<evidence type="ECO:0000256" key="4">
    <source>
        <dbReference type="ARBA" id="ARBA00012827"/>
    </source>
</evidence>
<dbReference type="InterPro" id="IPR001783">
    <property type="entry name" value="Lumazine-bd"/>
</dbReference>
<dbReference type="InterPro" id="IPR023366">
    <property type="entry name" value="ATP_synth_asu-like_sf"/>
</dbReference>
<evidence type="ECO:0000259" key="11">
    <source>
        <dbReference type="PROSITE" id="PS51177"/>
    </source>
</evidence>
<feature type="domain" description="Lumazine-binding" evidence="11">
    <location>
        <begin position="1"/>
        <end position="97"/>
    </location>
</feature>
<organism evidence="12 13">
    <name type="scientific">Sulfobacillus thermosulfidooxidans</name>
    <dbReference type="NCBI Taxonomy" id="28034"/>
    <lineage>
        <taxon>Bacteria</taxon>
        <taxon>Bacillati</taxon>
        <taxon>Bacillota</taxon>
        <taxon>Clostridia</taxon>
        <taxon>Eubacteriales</taxon>
        <taxon>Clostridiales Family XVII. Incertae Sedis</taxon>
        <taxon>Sulfobacillus</taxon>
    </lineage>
</organism>
<dbReference type="Gene3D" id="2.40.30.20">
    <property type="match status" value="2"/>
</dbReference>
<evidence type="ECO:0000313" key="12">
    <source>
        <dbReference type="EMBL" id="PSR28067.1"/>
    </source>
</evidence>
<dbReference type="NCBIfam" id="TIGR00187">
    <property type="entry name" value="ribE"/>
    <property type="match status" value="1"/>
</dbReference>
<evidence type="ECO:0000256" key="6">
    <source>
        <dbReference type="ARBA" id="ARBA00022619"/>
    </source>
</evidence>
<feature type="repeat" description="Lumazine-binding" evidence="10">
    <location>
        <begin position="98"/>
        <end position="194"/>
    </location>
</feature>
<keyword evidence="7" id="KW-0808">Transferase</keyword>
<proteinExistence type="predicted"/>
<reference evidence="12 13" key="1">
    <citation type="journal article" date="2014" name="BMC Genomics">
        <title>Comparison of environmental and isolate Sulfobacillus genomes reveals diverse carbon, sulfur, nitrogen, and hydrogen metabolisms.</title>
        <authorList>
            <person name="Justice N.B."/>
            <person name="Norman A."/>
            <person name="Brown C.T."/>
            <person name="Singh A."/>
            <person name="Thomas B.C."/>
            <person name="Banfield J.F."/>
        </authorList>
    </citation>
    <scope>NUCLEOTIDE SEQUENCE [LARGE SCALE GENOMIC DNA]</scope>
    <source>
        <strain evidence="12">AMDSBA5</strain>
    </source>
</reference>
<evidence type="ECO:0000256" key="2">
    <source>
        <dbReference type="ARBA" id="ARBA00002803"/>
    </source>
</evidence>
<evidence type="ECO:0000256" key="10">
    <source>
        <dbReference type="PROSITE-ProRule" id="PRU00524"/>
    </source>
</evidence>
<dbReference type="EMBL" id="PXYX01000008">
    <property type="protein sequence ID" value="PSR28067.1"/>
    <property type="molecule type" value="Genomic_DNA"/>
</dbReference>
<dbReference type="PIRSF" id="PIRSF000498">
    <property type="entry name" value="Riboflavin_syn_A"/>
    <property type="match status" value="1"/>
</dbReference>
<dbReference type="AlphaFoldDB" id="A0A1R0IVQ9"/>
<dbReference type="PANTHER" id="PTHR21098">
    <property type="entry name" value="RIBOFLAVIN SYNTHASE ALPHA CHAIN"/>
    <property type="match status" value="1"/>
</dbReference>
<dbReference type="PANTHER" id="PTHR21098:SF12">
    <property type="entry name" value="RIBOFLAVIN SYNTHASE"/>
    <property type="match status" value="1"/>
</dbReference>